<dbReference type="EMBL" id="KK198753">
    <property type="protein sequence ID" value="KCW88070.1"/>
    <property type="molecule type" value="Genomic_DNA"/>
</dbReference>
<dbReference type="STRING" id="71139.A0A059DCW8"/>
<reference evidence="1" key="1">
    <citation type="submission" date="2013-07" db="EMBL/GenBank/DDBJ databases">
        <title>The genome of Eucalyptus grandis.</title>
        <authorList>
            <person name="Schmutz J."/>
            <person name="Hayes R."/>
            <person name="Myburg A."/>
            <person name="Tuskan G."/>
            <person name="Grattapaglia D."/>
            <person name="Rokhsar D.S."/>
        </authorList>
    </citation>
    <scope>NUCLEOTIDE SEQUENCE</scope>
    <source>
        <tissue evidence="1">Leaf extractions</tissue>
    </source>
</reference>
<dbReference type="InParanoid" id="A0A059DCW8"/>
<name>A0A059DCW8_EUCGR</name>
<protein>
    <submittedName>
        <fullName evidence="1">Uncharacterized protein</fullName>
    </submittedName>
</protein>
<proteinExistence type="predicted"/>
<evidence type="ECO:0000313" key="1">
    <source>
        <dbReference type="EMBL" id="KCW88070.1"/>
    </source>
</evidence>
<dbReference type="AlphaFoldDB" id="A0A059DCW8"/>
<accession>A0A059DCW8</accession>
<dbReference type="OMA" id="KATICIK"/>
<gene>
    <name evidence="1" type="ORF">EUGRSUZ_A00489</name>
</gene>
<sequence length="70" mass="8192">MRYKATICIKVMIQKLMRSFYEAQAREFIQKAKELLKFCEAIPRVYVQRTCKPFSTEAHAHGIVDLIAID</sequence>
<organism evidence="1">
    <name type="scientific">Eucalyptus grandis</name>
    <name type="common">Flooded gum</name>
    <dbReference type="NCBI Taxonomy" id="71139"/>
    <lineage>
        <taxon>Eukaryota</taxon>
        <taxon>Viridiplantae</taxon>
        <taxon>Streptophyta</taxon>
        <taxon>Embryophyta</taxon>
        <taxon>Tracheophyta</taxon>
        <taxon>Spermatophyta</taxon>
        <taxon>Magnoliopsida</taxon>
        <taxon>eudicotyledons</taxon>
        <taxon>Gunneridae</taxon>
        <taxon>Pentapetalae</taxon>
        <taxon>rosids</taxon>
        <taxon>malvids</taxon>
        <taxon>Myrtales</taxon>
        <taxon>Myrtaceae</taxon>
        <taxon>Myrtoideae</taxon>
        <taxon>Eucalypteae</taxon>
        <taxon>Eucalyptus</taxon>
    </lineage>
</organism>
<dbReference type="Gramene" id="KCW88070">
    <property type="protein sequence ID" value="KCW88070"/>
    <property type="gene ID" value="EUGRSUZ_A00489"/>
</dbReference>